<sequence>MVVATNHISIQAFTSKSVNKVYLSTGFGISILKLDKKEIHHEFLFDKQLEELVNDNYCYEEDFLPKIA</sequence>
<gene>
    <name evidence="1" type="ORF">SteCoe_40598</name>
</gene>
<comment type="caution">
    <text evidence="1">The sequence shown here is derived from an EMBL/GenBank/DDBJ whole genome shotgun (WGS) entry which is preliminary data.</text>
</comment>
<evidence type="ECO:0000313" key="2">
    <source>
        <dbReference type="Proteomes" id="UP000187209"/>
    </source>
</evidence>
<organism evidence="1 2">
    <name type="scientific">Stentor coeruleus</name>
    <dbReference type="NCBI Taxonomy" id="5963"/>
    <lineage>
        <taxon>Eukaryota</taxon>
        <taxon>Sar</taxon>
        <taxon>Alveolata</taxon>
        <taxon>Ciliophora</taxon>
        <taxon>Postciliodesmatophora</taxon>
        <taxon>Heterotrichea</taxon>
        <taxon>Heterotrichida</taxon>
        <taxon>Stentoridae</taxon>
        <taxon>Stentor</taxon>
    </lineage>
</organism>
<proteinExistence type="predicted"/>
<accession>A0A1R2AKD7</accession>
<reference evidence="1 2" key="1">
    <citation type="submission" date="2016-11" db="EMBL/GenBank/DDBJ databases">
        <title>The macronuclear genome of Stentor coeruleus: a giant cell with tiny introns.</title>
        <authorList>
            <person name="Slabodnick M."/>
            <person name="Ruby J.G."/>
            <person name="Reiff S.B."/>
            <person name="Swart E.C."/>
            <person name="Gosai S."/>
            <person name="Prabakaran S."/>
            <person name="Witkowska E."/>
            <person name="Larue G.E."/>
            <person name="Fisher S."/>
            <person name="Freeman R.M."/>
            <person name="Gunawardena J."/>
            <person name="Chu W."/>
            <person name="Stover N.A."/>
            <person name="Gregory B.D."/>
            <person name="Nowacki M."/>
            <person name="Derisi J."/>
            <person name="Roy S.W."/>
            <person name="Marshall W.F."/>
            <person name="Sood P."/>
        </authorList>
    </citation>
    <scope>NUCLEOTIDE SEQUENCE [LARGE SCALE GENOMIC DNA]</scope>
    <source>
        <strain evidence="1">WM001</strain>
    </source>
</reference>
<dbReference type="Proteomes" id="UP000187209">
    <property type="component" value="Unassembled WGS sequence"/>
</dbReference>
<keyword evidence="2" id="KW-1185">Reference proteome</keyword>
<dbReference type="AlphaFoldDB" id="A0A1R2AKD7"/>
<protein>
    <submittedName>
        <fullName evidence="1">Uncharacterized protein</fullName>
    </submittedName>
</protein>
<dbReference type="EMBL" id="MPUH01002620">
    <property type="protein sequence ID" value="OMJ64966.1"/>
    <property type="molecule type" value="Genomic_DNA"/>
</dbReference>
<evidence type="ECO:0000313" key="1">
    <source>
        <dbReference type="EMBL" id="OMJ64966.1"/>
    </source>
</evidence>
<name>A0A1R2AKD7_9CILI</name>